<evidence type="ECO:0000256" key="2">
    <source>
        <dbReference type="ARBA" id="ARBA00006910"/>
    </source>
</evidence>
<feature type="domain" description="Autophagy protein ATG5 UblA" evidence="10">
    <location>
        <begin position="19"/>
        <end position="131"/>
    </location>
</feature>
<evidence type="ECO:0000256" key="5">
    <source>
        <dbReference type="ARBA" id="ARBA00023006"/>
    </source>
</evidence>
<keyword evidence="12" id="KW-1185">Reference proteome</keyword>
<dbReference type="InterPro" id="IPR007239">
    <property type="entry name" value="Atg5"/>
</dbReference>
<dbReference type="InterPro" id="IPR048940">
    <property type="entry name" value="ATG5_HBR"/>
</dbReference>
<dbReference type="GO" id="GO:0000422">
    <property type="term" value="P:autophagy of mitochondrion"/>
    <property type="evidence" value="ECO:0007669"/>
    <property type="project" value="TreeGrafter"/>
</dbReference>
<comment type="function">
    <text evidence="6">Involved in cytoplasm to vacuole transport (Cvt) and autophagic vesicle formation.</text>
</comment>
<dbReference type="Gene3D" id="3.10.20.90">
    <property type="entry name" value="Phosphatidylinositol 3-kinase Catalytic Subunit, Chain A, domain 1"/>
    <property type="match status" value="1"/>
</dbReference>
<feature type="region of interest" description="Disordered" evidence="7">
    <location>
        <begin position="202"/>
        <end position="237"/>
    </location>
</feature>
<protein>
    <recommendedName>
        <fullName evidence="6">Autophagy protein 5</fullName>
    </recommendedName>
</protein>
<dbReference type="GO" id="GO:0005776">
    <property type="term" value="C:autophagosome"/>
    <property type="evidence" value="ECO:0007669"/>
    <property type="project" value="TreeGrafter"/>
</dbReference>
<dbReference type="InParanoid" id="A0A0H2S104"/>
<dbReference type="PANTHER" id="PTHR13040:SF2">
    <property type="entry name" value="AUTOPHAGY PROTEIN 5"/>
    <property type="match status" value="1"/>
</dbReference>
<dbReference type="EMBL" id="KQ085930">
    <property type="protein sequence ID" value="KLO15413.1"/>
    <property type="molecule type" value="Genomic_DNA"/>
</dbReference>
<evidence type="ECO:0000256" key="4">
    <source>
        <dbReference type="ARBA" id="ARBA00022843"/>
    </source>
</evidence>
<evidence type="ECO:0000256" key="6">
    <source>
        <dbReference type="RuleBase" id="RU361202"/>
    </source>
</evidence>
<dbReference type="GO" id="GO:0019776">
    <property type="term" value="F:Atg8-family ligase activity"/>
    <property type="evidence" value="ECO:0007669"/>
    <property type="project" value="TreeGrafter"/>
</dbReference>
<evidence type="ECO:0000256" key="1">
    <source>
        <dbReference type="ARBA" id="ARBA00004623"/>
    </source>
</evidence>
<dbReference type="InterPro" id="IPR042527">
    <property type="entry name" value="Atg5_UblA_dom_sf"/>
</dbReference>
<dbReference type="OrthoDB" id="272162at2759"/>
<dbReference type="Pfam" id="PF20638">
    <property type="entry name" value="ATG5_UblA"/>
    <property type="match status" value="1"/>
</dbReference>
<dbReference type="Pfam" id="PF20637">
    <property type="entry name" value="ATG5_HBR"/>
    <property type="match status" value="1"/>
</dbReference>
<proteinExistence type="inferred from homology"/>
<dbReference type="GO" id="GO:0061908">
    <property type="term" value="C:phagophore"/>
    <property type="evidence" value="ECO:0007669"/>
    <property type="project" value="TreeGrafter"/>
</dbReference>
<evidence type="ECO:0000259" key="10">
    <source>
        <dbReference type="Pfam" id="PF20638"/>
    </source>
</evidence>
<comment type="subunit">
    <text evidence="6">Conjugated with ATG12.</text>
</comment>
<feature type="compositionally biased region" description="Polar residues" evidence="7">
    <location>
        <begin position="219"/>
        <end position="230"/>
    </location>
</feature>
<dbReference type="GO" id="GO:0034045">
    <property type="term" value="C:phagophore assembly site membrane"/>
    <property type="evidence" value="ECO:0007669"/>
    <property type="project" value="UniProtKB-SubCell"/>
</dbReference>
<accession>A0A0H2S104</accession>
<dbReference type="GO" id="GO:0006995">
    <property type="term" value="P:cellular response to nitrogen starvation"/>
    <property type="evidence" value="ECO:0007669"/>
    <property type="project" value="TreeGrafter"/>
</dbReference>
<evidence type="ECO:0000256" key="7">
    <source>
        <dbReference type="SAM" id="MobiDB-lite"/>
    </source>
</evidence>
<keyword evidence="6" id="KW-0813">Transport</keyword>
<reference evidence="11 12" key="1">
    <citation type="submission" date="2015-04" db="EMBL/GenBank/DDBJ databases">
        <title>Complete genome sequence of Schizopora paradoxa KUC8140, a cosmopolitan wood degrader in East Asia.</title>
        <authorList>
            <consortium name="DOE Joint Genome Institute"/>
            <person name="Min B."/>
            <person name="Park H."/>
            <person name="Jang Y."/>
            <person name="Kim J.-J."/>
            <person name="Kim K.H."/>
            <person name="Pangilinan J."/>
            <person name="Lipzen A."/>
            <person name="Riley R."/>
            <person name="Grigoriev I.V."/>
            <person name="Spatafora J.W."/>
            <person name="Choi I.-G."/>
        </authorList>
    </citation>
    <scope>NUCLEOTIDE SEQUENCE [LARGE SCALE GENOMIC DNA]</scope>
    <source>
        <strain evidence="11 12">KUC8140</strain>
    </source>
</reference>
<sequence length="328" mass="36357">MASTFSTPASTALFRRLTWEGTVPLEIRVDPNQLPANSDRGLECYYVQAPRVSYLPLLVPEIKRFLLDVVFDVAAAKTIKEEEWWFETDDQVLMKWHWSIGLLYDYHTVTTSMKSAKRPEGQQFPLRLILHLAAPPTDKLLIAPSIEACKQAFMGQLKEADFLRWGNTKRMTGLRGAEQDGIWEGIKDHNFEEYWKIASKITPTTTPARPNSPPPASVSMHSRPSSTDQSGAPDKDGAYNVRSVPIRIYLPNGPVLQDLAPPSLESGTLNTLGKFLSTLLPLLFPANQRALACPLIQGVVCPLDAEIAWLGACMAGADGWVNVMIGIL</sequence>
<evidence type="ECO:0000259" key="9">
    <source>
        <dbReference type="Pfam" id="PF20637"/>
    </source>
</evidence>
<keyword evidence="3 6" id="KW-1017">Isopeptide bond</keyword>
<comment type="subcellular location">
    <subcellularLocation>
        <location evidence="1 6">Preautophagosomal structure membrane</location>
        <topology evidence="1 6">Peripheral membrane protein</topology>
    </subcellularLocation>
</comment>
<dbReference type="Gene3D" id="3.10.20.620">
    <property type="match status" value="1"/>
</dbReference>
<feature type="domain" description="Autophagy protein ATG5 UblB" evidence="8">
    <location>
        <begin position="244"/>
        <end position="325"/>
    </location>
</feature>
<dbReference type="GO" id="GO:0044233">
    <property type="term" value="C:mitochondria-associated endoplasmic reticulum membrane contact site"/>
    <property type="evidence" value="ECO:0007669"/>
    <property type="project" value="TreeGrafter"/>
</dbReference>
<comment type="similarity">
    <text evidence="2 6">Belongs to the ATG5 family.</text>
</comment>
<evidence type="ECO:0000313" key="11">
    <source>
        <dbReference type="EMBL" id="KLO15413.1"/>
    </source>
</evidence>
<keyword evidence="6" id="KW-0472">Membrane</keyword>
<evidence type="ECO:0000256" key="3">
    <source>
        <dbReference type="ARBA" id="ARBA00022499"/>
    </source>
</evidence>
<dbReference type="InterPro" id="IPR048318">
    <property type="entry name" value="ATG5_UblB"/>
</dbReference>
<dbReference type="GO" id="GO:0034727">
    <property type="term" value="P:piecemeal microautophagy of the nucleus"/>
    <property type="evidence" value="ECO:0007669"/>
    <property type="project" value="TreeGrafter"/>
</dbReference>
<feature type="domain" description="Autophagy protein ATG5 alpha-helical bundle region" evidence="9">
    <location>
        <begin position="147"/>
        <end position="204"/>
    </location>
</feature>
<dbReference type="GO" id="GO:0034274">
    <property type="term" value="C:Atg12-Atg5-Atg16 complex"/>
    <property type="evidence" value="ECO:0007669"/>
    <property type="project" value="TreeGrafter"/>
</dbReference>
<dbReference type="Gene3D" id="1.10.246.190">
    <property type="entry name" value="Autophagy protein Apg5, helix rich domain"/>
    <property type="match status" value="1"/>
</dbReference>
<dbReference type="InterPro" id="IPR042526">
    <property type="entry name" value="Atg5_HR"/>
</dbReference>
<dbReference type="FunCoup" id="A0A0H2S104">
    <property type="interactions" value="215"/>
</dbReference>
<evidence type="ECO:0000259" key="8">
    <source>
        <dbReference type="Pfam" id="PF04106"/>
    </source>
</evidence>
<dbReference type="PANTHER" id="PTHR13040">
    <property type="entry name" value="AUTOPHAGY PROTEIN 5"/>
    <property type="match status" value="1"/>
</dbReference>
<keyword evidence="4 6" id="KW-0832">Ubl conjugation</keyword>
<dbReference type="Pfam" id="PF04106">
    <property type="entry name" value="ATG5_UblB"/>
    <property type="match status" value="1"/>
</dbReference>
<dbReference type="InterPro" id="IPR048939">
    <property type="entry name" value="ATG5_UblA"/>
</dbReference>
<evidence type="ECO:0000313" key="12">
    <source>
        <dbReference type="Proteomes" id="UP000053477"/>
    </source>
</evidence>
<name>A0A0H2S104_9AGAM</name>
<gene>
    <name evidence="11" type="ORF">SCHPADRAFT_824784</name>
</gene>
<organism evidence="11 12">
    <name type="scientific">Schizopora paradoxa</name>
    <dbReference type="NCBI Taxonomy" id="27342"/>
    <lineage>
        <taxon>Eukaryota</taxon>
        <taxon>Fungi</taxon>
        <taxon>Dikarya</taxon>
        <taxon>Basidiomycota</taxon>
        <taxon>Agaricomycotina</taxon>
        <taxon>Agaricomycetes</taxon>
        <taxon>Hymenochaetales</taxon>
        <taxon>Schizoporaceae</taxon>
        <taxon>Schizopora</taxon>
    </lineage>
</organism>
<dbReference type="STRING" id="27342.A0A0H2S104"/>
<dbReference type="AlphaFoldDB" id="A0A0H2S104"/>
<dbReference type="Proteomes" id="UP000053477">
    <property type="component" value="Unassembled WGS sequence"/>
</dbReference>
<keyword evidence="5 6" id="KW-0072">Autophagy</keyword>